<organism evidence="1 2">
    <name type="scientific">Dehalobacterium formicoaceticum</name>
    <dbReference type="NCBI Taxonomy" id="51515"/>
    <lineage>
        <taxon>Bacteria</taxon>
        <taxon>Bacillati</taxon>
        <taxon>Bacillota</taxon>
        <taxon>Clostridia</taxon>
        <taxon>Eubacteriales</taxon>
        <taxon>Peptococcaceae</taxon>
        <taxon>Dehalobacterium</taxon>
    </lineage>
</organism>
<keyword evidence="2" id="KW-1185">Reference proteome</keyword>
<name>A0ABT1Y5A8_9FIRM</name>
<protein>
    <submittedName>
        <fullName evidence="1">Uncharacterized protein</fullName>
    </submittedName>
</protein>
<dbReference type="RefSeq" id="WP_089612098.1">
    <property type="nucleotide sequence ID" value="NZ_CP022121.1"/>
</dbReference>
<reference evidence="1 2" key="1">
    <citation type="submission" date="2022-08" db="EMBL/GenBank/DDBJ databases">
        <title>Proteogenomics of the novel Dehalobacterium formicoaceticum strain EZ94 highlights a key role of methyltransferases during anaerobic dichloromethane degradation.</title>
        <authorList>
            <person name="Wasmund K."/>
        </authorList>
    </citation>
    <scope>NUCLEOTIDE SEQUENCE [LARGE SCALE GENOMIC DNA]</scope>
    <source>
        <strain evidence="1 2">EZ94</strain>
    </source>
</reference>
<evidence type="ECO:0000313" key="2">
    <source>
        <dbReference type="Proteomes" id="UP001524944"/>
    </source>
</evidence>
<dbReference type="Proteomes" id="UP001524944">
    <property type="component" value="Unassembled WGS sequence"/>
</dbReference>
<accession>A0ABT1Y5A8</accession>
<proteinExistence type="predicted"/>
<sequence length="122" mass="14669">MHPDNETCVQRARFFFHFFEKKDWLPGERPPLDDIVKKKNLRPEAIRNLNKFLTTRLDRIAKMMELLLEVHDDWAVTGKKDMVLMETETFDFNKALEVLKQNGFHDDEFILKVEYTRKWGVL</sequence>
<gene>
    <name evidence="1" type="ORF">NVS47_11135</name>
</gene>
<comment type="caution">
    <text evidence="1">The sequence shown here is derived from an EMBL/GenBank/DDBJ whole genome shotgun (WGS) entry which is preliminary data.</text>
</comment>
<dbReference type="EMBL" id="JANPWE010000005">
    <property type="protein sequence ID" value="MCR6546059.1"/>
    <property type="molecule type" value="Genomic_DNA"/>
</dbReference>
<evidence type="ECO:0000313" key="1">
    <source>
        <dbReference type="EMBL" id="MCR6546059.1"/>
    </source>
</evidence>